<dbReference type="Pfam" id="PF13187">
    <property type="entry name" value="Fer4_9"/>
    <property type="match status" value="1"/>
</dbReference>
<dbReference type="GO" id="GO:0051539">
    <property type="term" value="F:4 iron, 4 sulfur cluster binding"/>
    <property type="evidence" value="ECO:0007669"/>
    <property type="project" value="UniProtKB-KW"/>
</dbReference>
<evidence type="ECO:0000256" key="4">
    <source>
        <dbReference type="ARBA" id="ARBA00023014"/>
    </source>
</evidence>
<dbReference type="InterPro" id="IPR050572">
    <property type="entry name" value="Fe-S_Ferredoxin"/>
</dbReference>
<dbReference type="STRING" id="908809.ABG79_01766"/>
<accession>A0A0R3JSD1</accession>
<keyword evidence="3" id="KW-0408">Iron</keyword>
<dbReference type="PATRIC" id="fig|908809.3.peg.1766"/>
<dbReference type="OrthoDB" id="9804603at2"/>
<protein>
    <submittedName>
        <fullName evidence="6">Ferredoxin-3</fullName>
    </submittedName>
</protein>
<dbReference type="AlphaFoldDB" id="A0A0R3JSD1"/>
<dbReference type="PANTHER" id="PTHR43687:SF1">
    <property type="entry name" value="FERREDOXIN III"/>
    <property type="match status" value="1"/>
</dbReference>
<evidence type="ECO:0000313" key="7">
    <source>
        <dbReference type="Proteomes" id="UP000052015"/>
    </source>
</evidence>
<feature type="domain" description="4Fe-4S ferredoxin-type" evidence="5">
    <location>
        <begin position="40"/>
        <end position="69"/>
    </location>
</feature>
<sequence>MGLSYLKNVAKIKIDEKECVGCGICKIVCPHRVIDIVDGTAILKDKDACIECGACASNCPTRAITVDTGVG</sequence>
<keyword evidence="7" id="KW-1185">Reference proteome</keyword>
<gene>
    <name evidence="6" type="ORF">ABG79_01766</name>
</gene>
<dbReference type="InterPro" id="IPR017900">
    <property type="entry name" value="4Fe4S_Fe_S_CS"/>
</dbReference>
<dbReference type="PANTHER" id="PTHR43687">
    <property type="entry name" value="ADENYLYLSULFATE REDUCTASE, BETA SUBUNIT"/>
    <property type="match status" value="1"/>
</dbReference>
<keyword evidence="4" id="KW-0411">Iron-sulfur</keyword>
<evidence type="ECO:0000256" key="2">
    <source>
        <dbReference type="ARBA" id="ARBA00022723"/>
    </source>
</evidence>
<proteinExistence type="predicted"/>
<dbReference type="Proteomes" id="UP000052015">
    <property type="component" value="Unassembled WGS sequence"/>
</dbReference>
<dbReference type="SUPFAM" id="SSF54862">
    <property type="entry name" value="4Fe-4S ferredoxins"/>
    <property type="match status" value="1"/>
</dbReference>
<dbReference type="EMBL" id="LKHP01000010">
    <property type="protein sequence ID" value="KRQ86385.1"/>
    <property type="molecule type" value="Genomic_DNA"/>
</dbReference>
<keyword evidence="2" id="KW-0479">Metal-binding</keyword>
<evidence type="ECO:0000256" key="3">
    <source>
        <dbReference type="ARBA" id="ARBA00023004"/>
    </source>
</evidence>
<dbReference type="RefSeq" id="WP_057979095.1">
    <property type="nucleotide sequence ID" value="NZ_LKHP01000010.1"/>
</dbReference>
<dbReference type="PROSITE" id="PS00198">
    <property type="entry name" value="4FE4S_FER_1"/>
    <property type="match status" value="2"/>
</dbReference>
<dbReference type="GO" id="GO:0046872">
    <property type="term" value="F:metal ion binding"/>
    <property type="evidence" value="ECO:0007669"/>
    <property type="project" value="UniProtKB-KW"/>
</dbReference>
<dbReference type="Gene3D" id="3.30.70.20">
    <property type="match status" value="2"/>
</dbReference>
<evidence type="ECO:0000259" key="5">
    <source>
        <dbReference type="PROSITE" id="PS51379"/>
    </source>
</evidence>
<keyword evidence="1" id="KW-0004">4Fe-4S</keyword>
<reference evidence="6 7" key="1">
    <citation type="submission" date="2015-09" db="EMBL/GenBank/DDBJ databases">
        <title>Draft genome sequence of a Caloramator mitchellensis, a moderate thermophile from the Great Artesian Basin of Australia.</title>
        <authorList>
            <person name="Patel B.K."/>
        </authorList>
    </citation>
    <scope>NUCLEOTIDE SEQUENCE [LARGE SCALE GENOMIC DNA]</scope>
    <source>
        <strain evidence="6 7">VF08</strain>
    </source>
</reference>
<dbReference type="InterPro" id="IPR017896">
    <property type="entry name" value="4Fe4S_Fe-S-bd"/>
</dbReference>
<name>A0A0R3JSD1_CALMK</name>
<evidence type="ECO:0000256" key="1">
    <source>
        <dbReference type="ARBA" id="ARBA00022485"/>
    </source>
</evidence>
<organism evidence="6 7">
    <name type="scientific">Caloramator mitchellensis</name>
    <dbReference type="NCBI Taxonomy" id="908809"/>
    <lineage>
        <taxon>Bacteria</taxon>
        <taxon>Bacillati</taxon>
        <taxon>Bacillota</taxon>
        <taxon>Clostridia</taxon>
        <taxon>Eubacteriales</taxon>
        <taxon>Clostridiaceae</taxon>
        <taxon>Caloramator</taxon>
    </lineage>
</organism>
<evidence type="ECO:0000313" key="6">
    <source>
        <dbReference type="EMBL" id="KRQ86385.1"/>
    </source>
</evidence>
<feature type="domain" description="4Fe-4S ferredoxin-type" evidence="5">
    <location>
        <begin position="10"/>
        <end position="39"/>
    </location>
</feature>
<dbReference type="PROSITE" id="PS51379">
    <property type="entry name" value="4FE4S_FER_2"/>
    <property type="match status" value="2"/>
</dbReference>
<comment type="caution">
    <text evidence="6">The sequence shown here is derived from an EMBL/GenBank/DDBJ whole genome shotgun (WGS) entry which is preliminary data.</text>
</comment>